<protein>
    <submittedName>
        <fullName evidence="2">Hemagglutinin repeat-containing protein</fullName>
    </submittedName>
</protein>
<reference evidence="3" key="1">
    <citation type="journal article" date="2019" name="Int. J. Syst. Evol. Microbiol.">
        <title>The Global Catalogue of Microorganisms (GCM) 10K type strain sequencing project: providing services to taxonomists for standard genome sequencing and annotation.</title>
        <authorList>
            <consortium name="The Broad Institute Genomics Platform"/>
            <consortium name="The Broad Institute Genome Sequencing Center for Infectious Disease"/>
            <person name="Wu L."/>
            <person name="Ma J."/>
        </authorList>
    </citation>
    <scope>NUCLEOTIDE SEQUENCE [LARGE SCALE GENOMIC DNA]</scope>
    <source>
        <strain evidence="3">KACC 12649</strain>
    </source>
</reference>
<dbReference type="Pfam" id="PF13332">
    <property type="entry name" value="Fil_haemagg_2"/>
    <property type="match status" value="1"/>
</dbReference>
<name>A0ABW0L1H7_9BURK</name>
<evidence type="ECO:0000313" key="2">
    <source>
        <dbReference type="EMBL" id="MFC5459280.1"/>
    </source>
</evidence>
<feature type="region of interest" description="Disordered" evidence="1">
    <location>
        <begin position="95"/>
        <end position="124"/>
    </location>
</feature>
<gene>
    <name evidence="2" type="ORF">ACFPN5_05605</name>
</gene>
<feature type="region of interest" description="Disordered" evidence="1">
    <location>
        <begin position="1"/>
        <end position="41"/>
    </location>
</feature>
<dbReference type="EMBL" id="JBHSMU010000005">
    <property type="protein sequence ID" value="MFC5459280.1"/>
    <property type="molecule type" value="Genomic_DNA"/>
</dbReference>
<dbReference type="InterPro" id="IPR025157">
    <property type="entry name" value="Hemagglutinin_rpt"/>
</dbReference>
<dbReference type="RefSeq" id="WP_379780988.1">
    <property type="nucleotide sequence ID" value="NZ_JBHSMU010000005.1"/>
</dbReference>
<feature type="compositionally biased region" description="Polar residues" evidence="1">
    <location>
        <begin position="15"/>
        <end position="24"/>
    </location>
</feature>
<evidence type="ECO:0000256" key="1">
    <source>
        <dbReference type="SAM" id="MobiDB-lite"/>
    </source>
</evidence>
<organism evidence="2 3">
    <name type="scientific">Massilia niabensis</name>
    <dbReference type="NCBI Taxonomy" id="544910"/>
    <lineage>
        <taxon>Bacteria</taxon>
        <taxon>Pseudomonadati</taxon>
        <taxon>Pseudomonadota</taxon>
        <taxon>Betaproteobacteria</taxon>
        <taxon>Burkholderiales</taxon>
        <taxon>Oxalobacteraceae</taxon>
        <taxon>Telluria group</taxon>
        <taxon>Massilia</taxon>
    </lineage>
</organism>
<feature type="compositionally biased region" description="Low complexity" evidence="1">
    <location>
        <begin position="29"/>
        <end position="41"/>
    </location>
</feature>
<sequence length="124" mass="12515">MPISASGDVNIEGAQGSTCSTLRRTGNRAAPSGKSSSSASDYLASTTVVGSSVTGGSVAINAGNDVKINDSEVLTNKALTLAAGRDLLVGNAMQVEEERHSAQSKKSGFSFSPTAGIGHSQSRQ</sequence>
<keyword evidence="3" id="KW-1185">Reference proteome</keyword>
<feature type="compositionally biased region" description="Polar residues" evidence="1">
    <location>
        <begin position="104"/>
        <end position="124"/>
    </location>
</feature>
<dbReference type="Proteomes" id="UP001596050">
    <property type="component" value="Unassembled WGS sequence"/>
</dbReference>
<comment type="caution">
    <text evidence="2">The sequence shown here is derived from an EMBL/GenBank/DDBJ whole genome shotgun (WGS) entry which is preliminary data.</text>
</comment>
<proteinExistence type="predicted"/>
<evidence type="ECO:0000313" key="3">
    <source>
        <dbReference type="Proteomes" id="UP001596050"/>
    </source>
</evidence>
<accession>A0ABW0L1H7</accession>